<proteinExistence type="predicted"/>
<dbReference type="EMBL" id="JBBPFD010000003">
    <property type="protein sequence ID" value="KAK7933390.1"/>
    <property type="molecule type" value="Genomic_DNA"/>
</dbReference>
<feature type="compositionally biased region" description="Basic and acidic residues" evidence="1">
    <location>
        <begin position="75"/>
        <end position="86"/>
    </location>
</feature>
<organism evidence="2 3">
    <name type="scientific">Mugilogobius chulae</name>
    <name type="common">yellowstripe goby</name>
    <dbReference type="NCBI Taxonomy" id="88201"/>
    <lineage>
        <taxon>Eukaryota</taxon>
        <taxon>Metazoa</taxon>
        <taxon>Chordata</taxon>
        <taxon>Craniata</taxon>
        <taxon>Vertebrata</taxon>
        <taxon>Euteleostomi</taxon>
        <taxon>Actinopterygii</taxon>
        <taxon>Neopterygii</taxon>
        <taxon>Teleostei</taxon>
        <taxon>Neoteleostei</taxon>
        <taxon>Acanthomorphata</taxon>
        <taxon>Gobiaria</taxon>
        <taxon>Gobiiformes</taxon>
        <taxon>Gobioidei</taxon>
        <taxon>Gobiidae</taxon>
        <taxon>Gobionellinae</taxon>
        <taxon>Mugilogobius</taxon>
    </lineage>
</organism>
<dbReference type="Proteomes" id="UP001460270">
    <property type="component" value="Unassembled WGS sequence"/>
</dbReference>
<dbReference type="AlphaFoldDB" id="A0AAW0PUH8"/>
<evidence type="ECO:0000313" key="2">
    <source>
        <dbReference type="EMBL" id="KAK7933390.1"/>
    </source>
</evidence>
<gene>
    <name evidence="2" type="ORF">WMY93_004286</name>
</gene>
<reference evidence="3" key="1">
    <citation type="submission" date="2024-04" db="EMBL/GenBank/DDBJ databases">
        <title>Salinicola lusitanus LLJ914,a marine bacterium isolated from the Okinawa Trough.</title>
        <authorList>
            <person name="Li J."/>
        </authorList>
    </citation>
    <scope>NUCLEOTIDE SEQUENCE [LARGE SCALE GENOMIC DNA]</scope>
</reference>
<comment type="caution">
    <text evidence="2">The sequence shown here is derived from an EMBL/GenBank/DDBJ whole genome shotgun (WGS) entry which is preliminary data.</text>
</comment>
<sequence>MHNDFHILHCQQALESGGESCPVVASYILHNSLAYGADWSRSAWTSPPPARPSLPHANLKRRSRSPASTSGSTPNHDDPSSRRTSQDGKSVGVHVGRDQLLTTRGGLATGTS</sequence>
<evidence type="ECO:0000313" key="3">
    <source>
        <dbReference type="Proteomes" id="UP001460270"/>
    </source>
</evidence>
<feature type="compositionally biased region" description="Polar residues" evidence="1">
    <location>
        <begin position="65"/>
        <end position="74"/>
    </location>
</feature>
<keyword evidence="3" id="KW-1185">Reference proteome</keyword>
<accession>A0AAW0PUH8</accession>
<feature type="compositionally biased region" description="Low complexity" evidence="1">
    <location>
        <begin position="100"/>
        <end position="112"/>
    </location>
</feature>
<protein>
    <submittedName>
        <fullName evidence="2">Uncharacterized protein</fullName>
    </submittedName>
</protein>
<evidence type="ECO:0000256" key="1">
    <source>
        <dbReference type="SAM" id="MobiDB-lite"/>
    </source>
</evidence>
<feature type="region of interest" description="Disordered" evidence="1">
    <location>
        <begin position="40"/>
        <end position="112"/>
    </location>
</feature>
<name>A0AAW0PUH8_9GOBI</name>